<sequence length="162" mass="18382">MFFYNQVLFATLGQPRYNGASKIIDLSPALVEKLIKKATTSSKKKVPHSWLVIFYANWSDSCVEHEPMLADLSLSFTSKTLQFGRVDVVKWPDLAVEHRINVSMSSWQLPTLILFQHGKEVGRLPSIDGNNKVTKTVLDRARLLMAFQLQDLKDGKRTSFAQ</sequence>
<dbReference type="AlphaFoldDB" id="A0A976FR61"/>
<evidence type="ECO:0000259" key="1">
    <source>
        <dbReference type="Pfam" id="PF00085"/>
    </source>
</evidence>
<dbReference type="Gene3D" id="3.40.30.10">
    <property type="entry name" value="Glutaredoxin"/>
    <property type="match status" value="1"/>
</dbReference>
<feature type="domain" description="Thioredoxin" evidence="1">
    <location>
        <begin position="48"/>
        <end position="126"/>
    </location>
</feature>
<accession>A0A976FR61</accession>
<protein>
    <recommendedName>
        <fullName evidence="1">Thioredoxin domain-containing protein</fullName>
    </recommendedName>
</protein>
<name>A0A976FR61_BRELC</name>
<reference evidence="2 3" key="1">
    <citation type="journal article" date="2021" name="Genome Biol.">
        <title>AFLAP: assembly-free linkage analysis pipeline using k-mers from genome sequencing data.</title>
        <authorList>
            <person name="Fletcher K."/>
            <person name="Zhang L."/>
            <person name="Gil J."/>
            <person name="Han R."/>
            <person name="Cavanaugh K."/>
            <person name="Michelmore R."/>
        </authorList>
    </citation>
    <scope>NUCLEOTIDE SEQUENCE [LARGE SCALE GENOMIC DNA]</scope>
    <source>
        <strain evidence="2 3">SF5</strain>
    </source>
</reference>
<dbReference type="EMBL" id="SHOA02000015">
    <property type="protein sequence ID" value="TDH71615.1"/>
    <property type="molecule type" value="Genomic_DNA"/>
</dbReference>
<dbReference type="SUPFAM" id="SSF52833">
    <property type="entry name" value="Thioredoxin-like"/>
    <property type="match status" value="1"/>
</dbReference>
<evidence type="ECO:0000313" key="2">
    <source>
        <dbReference type="EMBL" id="TDH71615.1"/>
    </source>
</evidence>
<dbReference type="OrthoDB" id="20229at2759"/>
<dbReference type="Proteomes" id="UP000294530">
    <property type="component" value="Unassembled WGS sequence"/>
</dbReference>
<dbReference type="GeneID" id="94345519"/>
<organism evidence="2 3">
    <name type="scientific">Bremia lactucae</name>
    <name type="common">Lettuce downy mildew</name>
    <dbReference type="NCBI Taxonomy" id="4779"/>
    <lineage>
        <taxon>Eukaryota</taxon>
        <taxon>Sar</taxon>
        <taxon>Stramenopiles</taxon>
        <taxon>Oomycota</taxon>
        <taxon>Peronosporomycetes</taxon>
        <taxon>Peronosporales</taxon>
        <taxon>Peronosporaceae</taxon>
        <taxon>Bremia</taxon>
    </lineage>
</organism>
<comment type="caution">
    <text evidence="2">The sequence shown here is derived from an EMBL/GenBank/DDBJ whole genome shotgun (WGS) entry which is preliminary data.</text>
</comment>
<gene>
    <name evidence="2" type="ORF">CCR75_001747</name>
</gene>
<dbReference type="InterPro" id="IPR013766">
    <property type="entry name" value="Thioredoxin_domain"/>
</dbReference>
<evidence type="ECO:0000313" key="3">
    <source>
        <dbReference type="Proteomes" id="UP000294530"/>
    </source>
</evidence>
<proteinExistence type="predicted"/>
<dbReference type="InterPro" id="IPR036249">
    <property type="entry name" value="Thioredoxin-like_sf"/>
</dbReference>
<keyword evidence="3" id="KW-1185">Reference proteome</keyword>
<dbReference type="RefSeq" id="XP_067821114.1">
    <property type="nucleotide sequence ID" value="XM_067959848.1"/>
</dbReference>
<dbReference type="Pfam" id="PF00085">
    <property type="entry name" value="Thioredoxin"/>
    <property type="match status" value="1"/>
</dbReference>
<dbReference type="KEGG" id="blac:94345519"/>